<protein>
    <recommendedName>
        <fullName evidence="8">S-phase kinase-associated protein 1</fullName>
    </recommendedName>
</protein>
<dbReference type="Gene3D" id="3.30.710.10">
    <property type="entry name" value="Potassium Channel Kv1.1, Chain A"/>
    <property type="match status" value="1"/>
</dbReference>
<dbReference type="InterPro" id="IPR001232">
    <property type="entry name" value="SKP1-like"/>
</dbReference>
<dbReference type="SUPFAM" id="SSF81382">
    <property type="entry name" value="Skp1 dimerisation domain-like"/>
    <property type="match status" value="1"/>
</dbReference>
<evidence type="ECO:0000313" key="7">
    <source>
        <dbReference type="Proteomes" id="UP001642540"/>
    </source>
</evidence>
<proteinExistence type="inferred from homology"/>
<organism evidence="6 7">
    <name type="scientific">Orchesella dallaii</name>
    <dbReference type="NCBI Taxonomy" id="48710"/>
    <lineage>
        <taxon>Eukaryota</taxon>
        <taxon>Metazoa</taxon>
        <taxon>Ecdysozoa</taxon>
        <taxon>Arthropoda</taxon>
        <taxon>Hexapoda</taxon>
        <taxon>Collembola</taxon>
        <taxon>Entomobryomorpha</taxon>
        <taxon>Entomobryoidea</taxon>
        <taxon>Orchesellidae</taxon>
        <taxon>Orchesellinae</taxon>
        <taxon>Orchesella</taxon>
    </lineage>
</organism>
<evidence type="ECO:0000259" key="5">
    <source>
        <dbReference type="Pfam" id="PF03931"/>
    </source>
</evidence>
<feature type="domain" description="SKP1 component POZ" evidence="5">
    <location>
        <begin position="4"/>
        <end position="69"/>
    </location>
</feature>
<dbReference type="SUPFAM" id="SSF54695">
    <property type="entry name" value="POZ domain"/>
    <property type="match status" value="1"/>
</dbReference>
<dbReference type="InterPro" id="IPR011333">
    <property type="entry name" value="SKP1/BTB/POZ_sf"/>
</dbReference>
<keyword evidence="7" id="KW-1185">Reference proteome</keyword>
<dbReference type="InterPro" id="IPR036296">
    <property type="entry name" value="SKP1-like_dim_sf"/>
</dbReference>
<gene>
    <name evidence="6" type="ORF">ODALV1_LOCUS17944</name>
</gene>
<dbReference type="SMART" id="SM00512">
    <property type="entry name" value="Skp1"/>
    <property type="match status" value="1"/>
</dbReference>
<evidence type="ECO:0008006" key="8">
    <source>
        <dbReference type="Google" id="ProtNLM"/>
    </source>
</evidence>
<dbReference type="Pfam" id="PF01466">
    <property type="entry name" value="Skp1"/>
    <property type="match status" value="1"/>
</dbReference>
<dbReference type="InterPro" id="IPR016897">
    <property type="entry name" value="SKP1"/>
</dbReference>
<sequence>MALVRVISSDGAAFLVSQRLAKRSGKLKTEIETFRKSSDNSEAQPEIRIVTIRAEILRLVLQWLQQHQNDPVLPANQNEQDGRGDAEMGQSQWDRDFLAPMDLGIVMELILAANHLEVKGLLDITCKLVESKITGRTVDEIRTAFKLKSDFKGNEEEQTRLENRWCVEN</sequence>
<accession>A0ABP1R9A7</accession>
<keyword evidence="2 3" id="KW-0833">Ubl conjugation pathway</keyword>
<reference evidence="6 7" key="1">
    <citation type="submission" date="2024-08" db="EMBL/GenBank/DDBJ databases">
        <authorList>
            <person name="Cucini C."/>
            <person name="Frati F."/>
        </authorList>
    </citation>
    <scope>NUCLEOTIDE SEQUENCE [LARGE SCALE GENOMIC DNA]</scope>
</reference>
<dbReference type="PIRSF" id="PIRSF028729">
    <property type="entry name" value="E3_ubiquit_lig_SCF_Skp"/>
    <property type="match status" value="1"/>
</dbReference>
<evidence type="ECO:0000256" key="1">
    <source>
        <dbReference type="ARBA" id="ARBA00009993"/>
    </source>
</evidence>
<dbReference type="Pfam" id="PF03931">
    <property type="entry name" value="Skp1_POZ"/>
    <property type="match status" value="1"/>
</dbReference>
<dbReference type="Proteomes" id="UP001642540">
    <property type="component" value="Unassembled WGS sequence"/>
</dbReference>
<comment type="similarity">
    <text evidence="1 3">Belongs to the SKP1 family.</text>
</comment>
<evidence type="ECO:0000259" key="4">
    <source>
        <dbReference type="Pfam" id="PF01466"/>
    </source>
</evidence>
<evidence type="ECO:0000313" key="6">
    <source>
        <dbReference type="EMBL" id="CAL8118018.1"/>
    </source>
</evidence>
<dbReference type="PANTHER" id="PTHR11165">
    <property type="entry name" value="SKP1"/>
    <property type="match status" value="1"/>
</dbReference>
<dbReference type="InterPro" id="IPR016072">
    <property type="entry name" value="Skp1_comp_dimer"/>
</dbReference>
<comment type="caution">
    <text evidence="6">The sequence shown here is derived from an EMBL/GenBank/DDBJ whole genome shotgun (WGS) entry which is preliminary data.</text>
</comment>
<name>A0ABP1R9A7_9HEXA</name>
<comment type="pathway">
    <text evidence="3">Protein modification; protein ubiquitination.</text>
</comment>
<dbReference type="EMBL" id="CAXLJM020000057">
    <property type="protein sequence ID" value="CAL8118018.1"/>
    <property type="molecule type" value="Genomic_DNA"/>
</dbReference>
<evidence type="ECO:0000256" key="3">
    <source>
        <dbReference type="PIRNR" id="PIRNR028729"/>
    </source>
</evidence>
<feature type="domain" description="SKP1 component dimerisation" evidence="4">
    <location>
        <begin position="119"/>
        <end position="166"/>
    </location>
</feature>
<evidence type="ECO:0000256" key="2">
    <source>
        <dbReference type="ARBA" id="ARBA00022786"/>
    </source>
</evidence>
<dbReference type="InterPro" id="IPR016073">
    <property type="entry name" value="Skp1_comp_POZ"/>
</dbReference>